<protein>
    <submittedName>
        <fullName evidence="1">Uncharacterized protein</fullName>
    </submittedName>
</protein>
<proteinExistence type="predicted"/>
<accession>A0AAV2Z7P0</accession>
<dbReference type="EMBL" id="DAKRPA010000047">
    <property type="protein sequence ID" value="DBA01452.1"/>
    <property type="molecule type" value="Genomic_DNA"/>
</dbReference>
<sequence length="79" mass="8877">MRYGIKRNQADAIFEHLELLVTPSLQNNITRNWTSGQSNATWSDTAMHQPATRCISPSRTVFASFLMSSFAQQSCIKPS</sequence>
<dbReference type="AlphaFoldDB" id="A0AAV2Z7P0"/>
<evidence type="ECO:0000313" key="2">
    <source>
        <dbReference type="Proteomes" id="UP001146120"/>
    </source>
</evidence>
<keyword evidence="2" id="KW-1185">Reference proteome</keyword>
<reference evidence="1" key="2">
    <citation type="journal article" date="2023" name="Microbiol Resour">
        <title>Decontamination and Annotation of the Draft Genome Sequence of the Oomycete Lagenidium giganteum ARSEF 373.</title>
        <authorList>
            <person name="Morgan W.R."/>
            <person name="Tartar A."/>
        </authorList>
    </citation>
    <scope>NUCLEOTIDE SEQUENCE</scope>
    <source>
        <strain evidence="1">ARSEF 373</strain>
    </source>
</reference>
<organism evidence="1 2">
    <name type="scientific">Lagenidium giganteum</name>
    <dbReference type="NCBI Taxonomy" id="4803"/>
    <lineage>
        <taxon>Eukaryota</taxon>
        <taxon>Sar</taxon>
        <taxon>Stramenopiles</taxon>
        <taxon>Oomycota</taxon>
        <taxon>Peronosporomycetes</taxon>
        <taxon>Pythiales</taxon>
        <taxon>Pythiaceae</taxon>
    </lineage>
</organism>
<gene>
    <name evidence="1" type="ORF">N0F65_005571</name>
</gene>
<reference evidence="1" key="1">
    <citation type="submission" date="2022-11" db="EMBL/GenBank/DDBJ databases">
        <authorList>
            <person name="Morgan W.R."/>
            <person name="Tartar A."/>
        </authorList>
    </citation>
    <scope>NUCLEOTIDE SEQUENCE</scope>
    <source>
        <strain evidence="1">ARSEF 373</strain>
    </source>
</reference>
<dbReference type="Proteomes" id="UP001146120">
    <property type="component" value="Unassembled WGS sequence"/>
</dbReference>
<name>A0AAV2Z7P0_9STRA</name>
<comment type="caution">
    <text evidence="1">The sequence shown here is derived from an EMBL/GenBank/DDBJ whole genome shotgun (WGS) entry which is preliminary data.</text>
</comment>
<evidence type="ECO:0000313" key="1">
    <source>
        <dbReference type="EMBL" id="DBA01452.1"/>
    </source>
</evidence>